<dbReference type="PROSITE" id="PS51233">
    <property type="entry name" value="VWFD"/>
    <property type="match status" value="5"/>
</dbReference>
<comment type="caution">
    <text evidence="10">Lacks conserved residue(s) required for the propagation of feature annotation.</text>
</comment>
<evidence type="ECO:0000256" key="4">
    <source>
        <dbReference type="ARBA" id="ARBA00022690"/>
    </source>
</evidence>
<keyword evidence="8" id="KW-0325">Glycoprotein</keyword>
<dbReference type="PANTHER" id="PTHR11339">
    <property type="entry name" value="EXTRACELLULAR MATRIX GLYCOPROTEIN RELATED"/>
    <property type="match status" value="1"/>
</dbReference>
<evidence type="ECO:0000256" key="11">
    <source>
        <dbReference type="SAM" id="MobiDB-lite"/>
    </source>
</evidence>
<feature type="domain" description="VWFD" evidence="18">
    <location>
        <begin position="407"/>
        <end position="583"/>
    </location>
</feature>
<evidence type="ECO:0000256" key="1">
    <source>
        <dbReference type="ARBA" id="ARBA00004239"/>
    </source>
</evidence>
<feature type="domain" description="VWFD" evidence="18">
    <location>
        <begin position="3069"/>
        <end position="3252"/>
    </location>
</feature>
<keyword evidence="6" id="KW-0722">Serine protease inhibitor</keyword>
<dbReference type="CDD" id="cd00112">
    <property type="entry name" value="LDLa"/>
    <property type="match status" value="1"/>
</dbReference>
<evidence type="ECO:0008006" key="21">
    <source>
        <dbReference type="Google" id="ProtNLM"/>
    </source>
</evidence>
<evidence type="ECO:0000256" key="12">
    <source>
        <dbReference type="SAM" id="SignalP"/>
    </source>
</evidence>
<accession>A0A921ZPR8</accession>
<dbReference type="SMART" id="SM00494">
    <property type="entry name" value="ChtBD2"/>
    <property type="match status" value="2"/>
</dbReference>
<dbReference type="InterPro" id="IPR002919">
    <property type="entry name" value="TIL_dom"/>
</dbReference>
<evidence type="ECO:0000259" key="13">
    <source>
        <dbReference type="PROSITE" id="PS01225"/>
    </source>
</evidence>
<dbReference type="GO" id="GO:0005615">
    <property type="term" value="C:extracellular space"/>
    <property type="evidence" value="ECO:0007669"/>
    <property type="project" value="TreeGrafter"/>
</dbReference>
<dbReference type="SMART" id="SM00181">
    <property type="entry name" value="EGF"/>
    <property type="match status" value="2"/>
</dbReference>
<keyword evidence="5" id="KW-0677">Repeat</keyword>
<reference evidence="19" key="1">
    <citation type="journal article" date="2016" name="Insect Biochem. Mol. Biol.">
        <title>Multifaceted biological insights from a draft genome sequence of the tobacco hornworm moth, Manduca sexta.</title>
        <authorList>
            <person name="Kanost M.R."/>
            <person name="Arrese E.L."/>
            <person name="Cao X."/>
            <person name="Chen Y.R."/>
            <person name="Chellapilla S."/>
            <person name="Goldsmith M.R."/>
            <person name="Grosse-Wilde E."/>
            <person name="Heckel D.G."/>
            <person name="Herndon N."/>
            <person name="Jiang H."/>
            <person name="Papanicolaou A."/>
            <person name="Qu J."/>
            <person name="Soulages J.L."/>
            <person name="Vogel H."/>
            <person name="Walters J."/>
            <person name="Waterhouse R.M."/>
            <person name="Ahn S.J."/>
            <person name="Almeida F.C."/>
            <person name="An C."/>
            <person name="Aqrawi P."/>
            <person name="Bretschneider A."/>
            <person name="Bryant W.B."/>
            <person name="Bucks S."/>
            <person name="Chao H."/>
            <person name="Chevignon G."/>
            <person name="Christen J.M."/>
            <person name="Clarke D.F."/>
            <person name="Dittmer N.T."/>
            <person name="Ferguson L.C.F."/>
            <person name="Garavelou S."/>
            <person name="Gordon K.H.J."/>
            <person name="Gunaratna R.T."/>
            <person name="Han Y."/>
            <person name="Hauser F."/>
            <person name="He Y."/>
            <person name="Heidel-Fischer H."/>
            <person name="Hirsh A."/>
            <person name="Hu Y."/>
            <person name="Jiang H."/>
            <person name="Kalra D."/>
            <person name="Klinner C."/>
            <person name="Konig C."/>
            <person name="Kovar C."/>
            <person name="Kroll A.R."/>
            <person name="Kuwar S.S."/>
            <person name="Lee S.L."/>
            <person name="Lehman R."/>
            <person name="Li K."/>
            <person name="Li Z."/>
            <person name="Liang H."/>
            <person name="Lovelace S."/>
            <person name="Lu Z."/>
            <person name="Mansfield J.H."/>
            <person name="McCulloch K.J."/>
            <person name="Mathew T."/>
            <person name="Morton B."/>
            <person name="Muzny D.M."/>
            <person name="Neunemann D."/>
            <person name="Ongeri F."/>
            <person name="Pauchet Y."/>
            <person name="Pu L.L."/>
            <person name="Pyrousis I."/>
            <person name="Rao X.J."/>
            <person name="Redding A."/>
            <person name="Roesel C."/>
            <person name="Sanchez-Gracia A."/>
            <person name="Schaack S."/>
            <person name="Shukla A."/>
            <person name="Tetreau G."/>
            <person name="Wang Y."/>
            <person name="Xiong G.H."/>
            <person name="Traut W."/>
            <person name="Walsh T.K."/>
            <person name="Worley K.C."/>
            <person name="Wu D."/>
            <person name="Wu W."/>
            <person name="Wu Y.Q."/>
            <person name="Zhang X."/>
            <person name="Zou Z."/>
            <person name="Zucker H."/>
            <person name="Briscoe A.D."/>
            <person name="Burmester T."/>
            <person name="Clem R.J."/>
            <person name="Feyereisen R."/>
            <person name="Grimmelikhuijzen C.J.P."/>
            <person name="Hamodrakas S.J."/>
            <person name="Hansson B.S."/>
            <person name="Huguet E."/>
            <person name="Jermiin L.S."/>
            <person name="Lan Q."/>
            <person name="Lehman H.K."/>
            <person name="Lorenzen M."/>
            <person name="Merzendorfer H."/>
            <person name="Michalopoulos I."/>
            <person name="Morton D.B."/>
            <person name="Muthukrishnan S."/>
            <person name="Oakeshott J.G."/>
            <person name="Palmer W."/>
            <person name="Park Y."/>
            <person name="Passarelli A.L."/>
            <person name="Rozas J."/>
            <person name="Schwartz L.M."/>
            <person name="Smith W."/>
            <person name="Southgate A."/>
            <person name="Vilcinskas A."/>
            <person name="Vogt R."/>
            <person name="Wang P."/>
            <person name="Werren J."/>
            <person name="Yu X.Q."/>
            <person name="Zhou J.J."/>
            <person name="Brown S.J."/>
            <person name="Scherer S.E."/>
            <person name="Richards S."/>
            <person name="Blissard G.W."/>
        </authorList>
    </citation>
    <scope>NUCLEOTIDE SEQUENCE</scope>
</reference>
<evidence type="ECO:0000256" key="10">
    <source>
        <dbReference type="PROSITE-ProRule" id="PRU00076"/>
    </source>
</evidence>
<dbReference type="InterPro" id="IPR001007">
    <property type="entry name" value="VWF_dom"/>
</dbReference>
<evidence type="ECO:0000259" key="15">
    <source>
        <dbReference type="PROSITE" id="PS50026"/>
    </source>
</evidence>
<feature type="disulfide bond" evidence="9">
    <location>
        <begin position="4141"/>
        <end position="4193"/>
    </location>
</feature>
<dbReference type="FunFam" id="2.60.120.260:FF:000016">
    <property type="entry name" value="Contactin-associated protein-like 4 isoform 1"/>
    <property type="match status" value="1"/>
</dbReference>
<feature type="compositionally biased region" description="Low complexity" evidence="11">
    <location>
        <begin position="2006"/>
        <end position="2023"/>
    </location>
</feature>
<comment type="similarity">
    <text evidence="2">Belongs to the serine protease inhibitor-like (TIL domain-containing) family.</text>
</comment>
<dbReference type="SMART" id="SM00192">
    <property type="entry name" value="LDLa"/>
    <property type="match status" value="1"/>
</dbReference>
<dbReference type="PROSITE" id="PS01286">
    <property type="entry name" value="FA58C_2"/>
    <property type="match status" value="1"/>
</dbReference>
<evidence type="ECO:0000256" key="5">
    <source>
        <dbReference type="ARBA" id="ARBA00022737"/>
    </source>
</evidence>
<dbReference type="InterPro" id="IPR000742">
    <property type="entry name" value="EGF"/>
</dbReference>
<feature type="domain" description="F5/8 type C" evidence="14">
    <location>
        <begin position="2033"/>
        <end position="2188"/>
    </location>
</feature>
<evidence type="ECO:0000313" key="19">
    <source>
        <dbReference type="EMBL" id="KAG6461848.1"/>
    </source>
</evidence>
<gene>
    <name evidence="19" type="ORF">O3G_MSEX012891</name>
</gene>
<dbReference type="InterPro" id="IPR050780">
    <property type="entry name" value="Mucin_vWF_Thrombospondin_sf"/>
</dbReference>
<organism evidence="19 20">
    <name type="scientific">Manduca sexta</name>
    <name type="common">Tobacco hawkmoth</name>
    <name type="synonym">Tobacco hornworm</name>
    <dbReference type="NCBI Taxonomy" id="7130"/>
    <lineage>
        <taxon>Eukaryota</taxon>
        <taxon>Metazoa</taxon>
        <taxon>Ecdysozoa</taxon>
        <taxon>Arthropoda</taxon>
        <taxon>Hexapoda</taxon>
        <taxon>Insecta</taxon>
        <taxon>Pterygota</taxon>
        <taxon>Neoptera</taxon>
        <taxon>Endopterygota</taxon>
        <taxon>Lepidoptera</taxon>
        <taxon>Glossata</taxon>
        <taxon>Ditrysia</taxon>
        <taxon>Bombycoidea</taxon>
        <taxon>Sphingidae</taxon>
        <taxon>Sphinginae</taxon>
        <taxon>Sphingini</taxon>
        <taxon>Manduca</taxon>
    </lineage>
</organism>
<dbReference type="FunFam" id="2.10.25.10:FF:000055">
    <property type="entry name" value="alpha-tectorin isoform X1"/>
    <property type="match status" value="1"/>
</dbReference>
<evidence type="ECO:0000256" key="6">
    <source>
        <dbReference type="ARBA" id="ARBA00022900"/>
    </source>
</evidence>
<dbReference type="Pfam" id="PF08742">
    <property type="entry name" value="C8"/>
    <property type="match status" value="4"/>
</dbReference>
<dbReference type="GO" id="GO:0007399">
    <property type="term" value="P:nervous system development"/>
    <property type="evidence" value="ECO:0007669"/>
    <property type="project" value="UniProtKB-ARBA"/>
</dbReference>
<dbReference type="PROSITE" id="PS01225">
    <property type="entry name" value="CTCK_2"/>
    <property type="match status" value="1"/>
</dbReference>
<dbReference type="InterPro" id="IPR002557">
    <property type="entry name" value="Chitin-bd_dom"/>
</dbReference>
<evidence type="ECO:0000259" key="17">
    <source>
        <dbReference type="PROSITE" id="PS50940"/>
    </source>
</evidence>
<keyword evidence="10" id="KW-0245">EGF-like domain</keyword>
<keyword evidence="12" id="KW-0732">Signal</keyword>
<dbReference type="GO" id="GO:0008061">
    <property type="term" value="F:chitin binding"/>
    <property type="evidence" value="ECO:0007669"/>
    <property type="project" value="InterPro"/>
</dbReference>
<sequence>MDWFIQTFILVFGLYVCDAGYGVPAPSGSQYSQADAEAPAYVPPYLKHHNFAKTGHSKTYSGTKTFSGTKTGYGGWKHGFGGGDTGYVSPGYSGPGYDAGGGYGSPTPGYGYPWVTPPRYAETRSWHSHSGEVPNYQQFYNNANQAFQPKCEPECKNTGICVDTNTCLCSANYYGKYCEFEKKPCLSYPPLPMNSMRKCSSELCTVTCMEGYRFIDGSTVANMRCTDGQWTPTRADFTSIPDCEPECNPPCLNGGVCLALNTCQCPSDYRGPQCQYATNVCDIRKLAFNGGYKCFGDSEKFSCKLNCPPGSSYSTPPAEVYTCTYASGIYQPQPIPHCVFNDVVIITPSNQISTHRTDIHTDTSSESHNVTSTQVIDTLRNTKHPHTYAESQKKVQVIVQDLTPKGGTCMTWAGVHYKTFDGVIYSFESPCQHVLVQDSKEHKFKIAVKHGDCKTPVNCPSELTIYLEDKPYILAVGEDGSVVFRTTRRLIPIPASLPGIRVAMPSDYIQVNLDNMGVTIKWDMNNIVMIEGTVVLWNNTEGLCGRLDGNPENDLVTKDGNIAKTKAVLASSWQINKIGDLCDSNPTETSACASKSDDDMKRAMQFCTKIFTKEKFRKCSKVMDVSMLLEACQWDYCACTTSLSPEECACSTVSVYAKECLRHGVEEMKNWRDADTCPISCPDGKLYKSCGPDVQPSCAFPSPPNKADNSSCVEGCFCPEGLLLEGGRCIPKSECPCRLRNKSFKPGTVLPKDCNTCTCQAGEWTCTQVPCGARCSAVGDPHYTTFDGLRYNFMGRCTYTLFNSGDVNIEVENIACSGAITEAMNLAPYTAEGKPSCTKAVSLSYNGVNIHLKQGGFVLANGKEISTLPVVIGDIRIRAASSLFLIVQLPNKVDLWWDGNTRVFVDVPPEFHDKTKGLCGTFNLNQKDDFLTPENDVEQSVLAFANKWKTREFCLDVDTKEPEHPCKANVENKEAAEKYCSKLKSKLFESCHWYVDVEPYYESCLYDMCACAGDVTRCLCPILGDYAMACAKAGVMVQWRYNVKECELSCTGGQEYTVCADSCLRKCSDTALAASGTCKPSCVEGCACPTGQLLDDSGVCVPVGLCPCYHKGLQFNAGYKEVRAGKRERELCTCVGARWDCAPATPEEIQNYPPAEDLRTNCSASNNMEFTTCEIAEPLTCKNMHLPPSSTTAECRPGCQCKKGYVLETVSKKCVLATECPCHHGGRSYPDGHVMQEECNKCECKNGNWTCTKRKCAGVCSAWGDSHVTSFDGTDYDFEGVCTYLLAKGVMDGNDGFDVEIQNVPCGTTGATCSKSVTLKVGGGGNEEIVSLTKNAPIPDISKLKRIKLRIAGIYVFLDVPSLGMSLQWDRELRVYVKIDSMWQNRVKGLCGNYNGDMRDDFQTPSGGGMAESSALIFADSWKLKPTCPKPQPAIDHCKQRPERREWAQETCGALKRYPLSLCHAEVPVGAFVQRCERDACACDAGGDCACACAALAAYAHACSLRGLDLRWRTPQLCPMQCDEECSNYDPCVSACPVETCDNTLYYTEMKTNCEQDTCVEGCKPKKSCPEGTVYKNSSLTDCVPRAKCKPVCMTLEDGREILEGEVIEEDACHTCRCSKKHRVCTGQPCSTEPPHIGSTEPSSEKPHDEPLKCATGWTNWINRGPPETGPNGESIDNEPLPKPKELQIGSPMCKPDMMKKIECRTVEGHKEPKETGLDVECSLEKGLVCKEVGKACPDFEIRVFCECEIPEACVTSERPNDPHPTDCSKFYECAPHGPTLKDCAPGTLYNPVAMVCDWPAVVIPMRPECGVAATASTPTTVTLAATPSTPTTVEEEEQRTLISKVPWEPAIKVPPSPVPSRCPPGKVYKPCAYPCDKLCDYFKRILLDKGRCMLESCVDGCVDESVANIECNFGSFWRDEQTCVPVHDCTCFRNGDIVRPHGVIHEGCISCQCMDNELHCDSSHCPMIGSTHLPMMEYSPSVYPIYSPTPSTKAPVKIPITIPSSVGSTPSTPGISSPPLIIKTTVTPPPECAPDRYIDLMMGDQPLPDSSYSASSKASELFAPHNAKLFSRPNDVSAGSWNPQISDKNQYIQVELPTREPIYGVVMQGSPLFNQYVTSYEVLYGDDGHTFSTVDGPDGKSKVFRGPVDNNTPLKQMFEPPIEAKVVRIHPLTWHDDIAVRMELIGCGELTTTTITTRHTTVTTLEPMQCTEPLGLASNLPLRQIDVSSNSDAKRYFKLDGERGWKPLYSTPGEWVMFDFTSPRNLTGITTKGGPSGWVTSYKVLYTSDLTTFNPIIDEDGKEKVFPANYDNDSAVTNEFRPPIHAQYLKILPLKWKGGMEMRVEPIGCFEPYAVTEMVPIREETTTFSPKTCEVCPGVQDVVDCDCKSPDAPYYDGENCVARNQCPCVESFMTYPVGSTFRGTNCDECVCKLGGVTSCKPVKACECDNVNLVPKLSPKSCECSCEPCPPGTKICPTSKLCLPLEKWCDGLQDCPDDERDCTTTMVTVTEAPVITTVAPTAAATQPSTTTTIAPSTTTKRRNPIKKGSFSRSRKENIANKVNKHKKTWMQGKSEECPEVKCPPGYIISYATKSSYTRYATSDLPPPRPRVSYQRYYRGYKGGYGRGGYAKGGYAKGGYAKGGYSKGGLPPPPKPNQAFSLDKPDVDNSHLAVKKECVQFRCIPKLPPFVPPGATAPPVVCTVTTCPPGYTVKLERSKFASNMCPQYECVPPPERPVFCNMTGRTFNTFDGNEYKYDVCFHILARDNRFDAWLIILRKKCVQDGCQNELIVMQDDQLILVKPNMMIEYDNYEYTIEQTRKICFQKNSFDVDRLGDGVSIKSRKYNFTVLFTKNGDVKIGVLTKLQGTVDGMCGAFDGNPRNDRQLPDGRLATTIDEFGRGWGKPGLPADACAPRITPPNQQQEVWDLCKVITEEPLSQCAEVLNLNKWRHICLENVLECSQLVVNGTKRSHEECRCLFLEQMVAECLAAAKDLDVAAWRIMMDCPAECAAPLVHYDCYRKRCEPTCAGWGPARAACPAEEGQCFPGCYCPDGTLRKGDQCVVPADCLDCTCTGVGTPGKYVTFEGDDLPFMSNCTYLASQDRNETGQHKYQVFATNGPCEDNPAVVCTKSVHLVYGKDVIHITKDASKKLLTMIGSKTVYKYPVNKEWGTISLVNGQDVTVRIQDIHVELTVLESKMEFAVQVPSFLYANQTEGLCGVCAGYQEELITSNGTATNDFEEYGKSWQASPAALEQLDIPPQEQCTEPEPPPECVTPPPENNPCFNLYNADRFGPCHALVDPEPFVASCEADLCANASDACAALGRYAAACSAHDVCLPHWRRDLCPYPCEAPLVYRTCVDCERTCENNEELEKSPEKCTNKPVEGCFCPEGMVRLNNTCIEPSKCFPCDAKKEHYAGDEWKEDACTSCTCSKIPGENSAHVSCTTQGCAPPTCSDAQDLVSPPPRPGQCCPEYHCAPKKQEHCEEAKKIVCGFGQVLKQKTLPNGCKTYACECKPASECEQIPSESEVEIMEPGMERLIDNSGCCPRVDFICRVETCPKPPTCPKFHNLKTANVSGKCCPEYSCELPKDKCVVTLEWESASKGGEKARKTPEVVLKDTEAVWADGPCRSCRCEAAGAGAGAGPAPRCAVTECEPIVSSEQFVLEPRAVPFACCPVPQYVACRDRDNVYKVGENWTSPTNPCEKYQCVQADDGKLEKVTTVQHCDDDCQPGWKYFPADAASGECCGKCRPVACVVDGVERPIGEKWTSSDFCANFTCVNLEGTLQVQSSNETCAEMPSTLKKQFVVETEKVEGKCCPKFEPVACKFGDKVYKVGENWTDPTDPCEMYSCARAEDGKLERLTTRQHCDTTCQLGWKYEAADPKSGECCGRCKPVACVFQGLERPVGDVWVSADFCTNYTCADINGTLQVESSDETCPEVSEAVRKQFVLKEEKVPGKCCPIEEVVACRVGDKIYQENQTWPSSNPCVNVSCSRDADGKLAHTESVQACDKSCRRGWSYRAPAPAQCCGRCVQSACVLPDRLVEPGSTWQSEDNCTTYSCDQAGEEIFVTSARPICPDVSKCEPEDLVNETCCQVCREKGLAHSKCTPEVINSAKTIGLIRVHKGVRGLCVNNVPLRGFAECRGSCDSGTLYNNQTGSHDSKCECCQASKYSPVMAELTCEDGSTVAHQVASPSKCACQPCGGPTVSKWHGSKSRYTGTKTPKVPAHDRDEEEDYIPSFARRFGEVSSEKPPRR</sequence>
<feature type="region of interest" description="Disordered" evidence="11">
    <location>
        <begin position="1629"/>
        <end position="1650"/>
    </location>
</feature>
<dbReference type="SMART" id="SM00215">
    <property type="entry name" value="VWC_out"/>
    <property type="match status" value="2"/>
</dbReference>
<dbReference type="PROSITE" id="PS01185">
    <property type="entry name" value="CTCK_1"/>
    <property type="match status" value="1"/>
</dbReference>
<proteinExistence type="inferred from homology"/>
<dbReference type="EMBL" id="JH668783">
    <property type="protein sequence ID" value="KAG6461848.1"/>
    <property type="molecule type" value="Genomic_DNA"/>
</dbReference>
<dbReference type="CDD" id="cd19941">
    <property type="entry name" value="TIL"/>
    <property type="match status" value="7"/>
</dbReference>
<dbReference type="GO" id="GO:0031012">
    <property type="term" value="C:extracellular matrix"/>
    <property type="evidence" value="ECO:0007669"/>
    <property type="project" value="TreeGrafter"/>
</dbReference>
<feature type="domain" description="VWFD" evidence="18">
    <location>
        <begin position="2737"/>
        <end position="2912"/>
    </location>
</feature>
<protein>
    <recommendedName>
        <fullName evidence="21">Hemocytin</fullName>
    </recommendedName>
</protein>
<feature type="disulfide bond" evidence="10">
    <location>
        <begin position="151"/>
        <end position="161"/>
    </location>
</feature>
<feature type="domain" description="VWFD" evidence="18">
    <location>
        <begin position="773"/>
        <end position="955"/>
    </location>
</feature>
<dbReference type="InterPro" id="IPR001846">
    <property type="entry name" value="VWF_type-D"/>
</dbReference>
<dbReference type="InterPro" id="IPR014853">
    <property type="entry name" value="VWF/SSPO/ZAN-like_Cys-rich_dom"/>
</dbReference>
<dbReference type="SMART" id="SM00216">
    <property type="entry name" value="VWD"/>
    <property type="match status" value="5"/>
</dbReference>
<feature type="chain" id="PRO_5037692079" description="Hemocytin" evidence="12">
    <location>
        <begin position="20"/>
        <end position="4249"/>
    </location>
</feature>
<dbReference type="Pfam" id="PF23244">
    <property type="entry name" value="VWF"/>
    <property type="match status" value="1"/>
</dbReference>
<evidence type="ECO:0000313" key="20">
    <source>
        <dbReference type="Proteomes" id="UP000791440"/>
    </source>
</evidence>
<evidence type="ECO:0000256" key="9">
    <source>
        <dbReference type="PROSITE-ProRule" id="PRU00039"/>
    </source>
</evidence>
<reference evidence="19" key="2">
    <citation type="submission" date="2020-12" db="EMBL/GenBank/DDBJ databases">
        <authorList>
            <person name="Kanost M."/>
        </authorList>
    </citation>
    <scope>NUCLEOTIDE SEQUENCE</scope>
</reference>
<dbReference type="PANTHER" id="PTHR11339:SF386">
    <property type="entry name" value="HEMOLECTIN, ISOFORM A"/>
    <property type="match status" value="1"/>
</dbReference>
<feature type="signal peptide" evidence="12">
    <location>
        <begin position="1"/>
        <end position="19"/>
    </location>
</feature>
<evidence type="ECO:0000256" key="2">
    <source>
        <dbReference type="ARBA" id="ARBA00007611"/>
    </source>
</evidence>
<evidence type="ECO:0000256" key="8">
    <source>
        <dbReference type="ARBA" id="ARBA00023180"/>
    </source>
</evidence>
<feature type="disulfide bond" evidence="9">
    <location>
        <begin position="4137"/>
        <end position="4191"/>
    </location>
</feature>
<feature type="domain" description="VWFC" evidence="16">
    <location>
        <begin position="3401"/>
        <end position="3474"/>
    </location>
</feature>
<feature type="domain" description="Chitin-binding type-2" evidence="17">
    <location>
        <begin position="1751"/>
        <end position="1812"/>
    </location>
</feature>
<feature type="domain" description="CTCK" evidence="13">
    <location>
        <begin position="4135"/>
        <end position="4197"/>
    </location>
</feature>
<dbReference type="PROSITE" id="PS01208">
    <property type="entry name" value="VWFC_1"/>
    <property type="match status" value="1"/>
</dbReference>
<feature type="domain" description="EGF-like" evidence="15">
    <location>
        <begin position="244"/>
        <end position="275"/>
    </location>
</feature>
<evidence type="ECO:0000256" key="7">
    <source>
        <dbReference type="ARBA" id="ARBA00023157"/>
    </source>
</evidence>
<feature type="region of interest" description="Disordered" evidence="11">
    <location>
        <begin position="4204"/>
        <end position="4249"/>
    </location>
</feature>
<feature type="domain" description="EGF-like" evidence="15">
    <location>
        <begin position="147"/>
        <end position="179"/>
    </location>
</feature>
<evidence type="ECO:0000259" key="16">
    <source>
        <dbReference type="PROSITE" id="PS50184"/>
    </source>
</evidence>
<dbReference type="SMART" id="SM00214">
    <property type="entry name" value="VWC"/>
    <property type="match status" value="8"/>
</dbReference>
<dbReference type="Pfam" id="PF01826">
    <property type="entry name" value="TIL"/>
    <property type="match status" value="4"/>
</dbReference>
<evidence type="ECO:0000259" key="14">
    <source>
        <dbReference type="PROSITE" id="PS50022"/>
    </source>
</evidence>
<comment type="similarity">
    <text evidence="3">Belongs to the thrombospondin family.</text>
</comment>
<feature type="domain" description="VWFD" evidence="18">
    <location>
        <begin position="1258"/>
        <end position="1429"/>
    </location>
</feature>
<dbReference type="PROSITE" id="PS00022">
    <property type="entry name" value="EGF_1"/>
    <property type="match status" value="2"/>
</dbReference>
<keyword evidence="20" id="KW-1185">Reference proteome</keyword>
<feature type="compositionally biased region" description="Low complexity" evidence="11">
    <location>
        <begin position="2522"/>
        <end position="2538"/>
    </location>
</feature>
<comment type="caution">
    <text evidence="19">The sequence shown here is derived from an EMBL/GenBank/DDBJ whole genome shotgun (WGS) entry which is preliminary data.</text>
</comment>
<dbReference type="PROSITE" id="PS50022">
    <property type="entry name" value="FA58C_3"/>
    <property type="match status" value="2"/>
</dbReference>
<dbReference type="Pfam" id="PF00094">
    <property type="entry name" value="VWD"/>
    <property type="match status" value="5"/>
</dbReference>
<evidence type="ECO:0000256" key="3">
    <source>
        <dbReference type="ARBA" id="ARBA00009456"/>
    </source>
</evidence>
<dbReference type="InterPro" id="IPR006207">
    <property type="entry name" value="Cys_knot_C"/>
</dbReference>
<dbReference type="Proteomes" id="UP000791440">
    <property type="component" value="Unassembled WGS sequence"/>
</dbReference>
<dbReference type="InterPro" id="IPR002172">
    <property type="entry name" value="LDrepeatLR_classA_rpt"/>
</dbReference>
<feature type="disulfide bond" evidence="10">
    <location>
        <begin position="247"/>
        <end position="257"/>
    </location>
</feature>
<feature type="domain" description="F5/8 type C" evidence="14">
    <location>
        <begin position="2211"/>
        <end position="2350"/>
    </location>
</feature>
<dbReference type="SMART" id="SM00041">
    <property type="entry name" value="CT"/>
    <property type="match status" value="1"/>
</dbReference>
<dbReference type="CDD" id="cd00057">
    <property type="entry name" value="FA58C"/>
    <property type="match status" value="2"/>
</dbReference>
<evidence type="ECO:0000259" key="18">
    <source>
        <dbReference type="PROSITE" id="PS51233"/>
    </source>
</evidence>
<keyword evidence="7 10" id="KW-1015">Disulfide bond</keyword>
<dbReference type="GO" id="GO:0004867">
    <property type="term" value="F:serine-type endopeptidase inhibitor activity"/>
    <property type="evidence" value="ECO:0007669"/>
    <property type="project" value="UniProtKB-KW"/>
</dbReference>
<dbReference type="PROSITE" id="PS01285">
    <property type="entry name" value="FA58C_1"/>
    <property type="match status" value="1"/>
</dbReference>
<dbReference type="SMART" id="SM00231">
    <property type="entry name" value="FA58C"/>
    <property type="match status" value="2"/>
</dbReference>
<dbReference type="Pfam" id="PF00754">
    <property type="entry name" value="F5_F8_type_C"/>
    <property type="match status" value="2"/>
</dbReference>
<feature type="compositionally biased region" description="Basic and acidic residues" evidence="11">
    <location>
        <begin position="4237"/>
        <end position="4249"/>
    </location>
</feature>
<dbReference type="PROSITE" id="PS50184">
    <property type="entry name" value="VWFC_2"/>
    <property type="match status" value="1"/>
</dbReference>
<name>A0A921ZPR8_MANSE</name>
<dbReference type="InterPro" id="IPR000421">
    <property type="entry name" value="FA58C"/>
</dbReference>
<comment type="subcellular location">
    <subcellularLocation>
        <location evidence="1">Secreted</location>
        <location evidence="1">Extracellular space</location>
    </subcellularLocation>
</comment>
<keyword evidence="4" id="KW-0646">Protease inhibitor</keyword>
<dbReference type="SMART" id="SM00832">
    <property type="entry name" value="C8"/>
    <property type="match status" value="4"/>
</dbReference>
<feature type="region of interest" description="Disordered" evidence="11">
    <location>
        <begin position="2006"/>
        <end position="2026"/>
    </location>
</feature>
<feature type="disulfide bond" evidence="10">
    <location>
        <begin position="169"/>
        <end position="178"/>
    </location>
</feature>
<dbReference type="PROSITE" id="PS50940">
    <property type="entry name" value="CHIT_BIND_II"/>
    <property type="match status" value="1"/>
</dbReference>
<feature type="disulfide bond" evidence="10">
    <location>
        <begin position="265"/>
        <end position="274"/>
    </location>
</feature>
<feature type="region of interest" description="Disordered" evidence="11">
    <location>
        <begin position="2522"/>
        <end position="2553"/>
    </location>
</feature>
<dbReference type="PROSITE" id="PS50026">
    <property type="entry name" value="EGF_3"/>
    <property type="match status" value="2"/>
</dbReference>